<dbReference type="EMBL" id="JAUKPO010000010">
    <property type="protein sequence ID" value="MDO1448090.1"/>
    <property type="molecule type" value="Genomic_DNA"/>
</dbReference>
<evidence type="ECO:0000256" key="8">
    <source>
        <dbReference type="ARBA" id="ARBA00023065"/>
    </source>
</evidence>
<evidence type="ECO:0000256" key="3">
    <source>
        <dbReference type="ARBA" id="ARBA00022449"/>
    </source>
</evidence>
<dbReference type="NCBIfam" id="NF003715">
    <property type="entry name" value="PRK05326.1-2"/>
    <property type="match status" value="1"/>
</dbReference>
<dbReference type="Gene3D" id="3.30.70.1450">
    <property type="entry name" value="Regulator of K+ conductance, C-terminal domain"/>
    <property type="match status" value="1"/>
</dbReference>
<evidence type="ECO:0000256" key="1">
    <source>
        <dbReference type="ARBA" id="ARBA00004651"/>
    </source>
</evidence>
<dbReference type="InterPro" id="IPR036721">
    <property type="entry name" value="RCK_C_sf"/>
</dbReference>
<feature type="transmembrane region" description="Helical" evidence="10">
    <location>
        <begin position="191"/>
        <end position="210"/>
    </location>
</feature>
<evidence type="ECO:0000256" key="6">
    <source>
        <dbReference type="ARBA" id="ARBA00022692"/>
    </source>
</evidence>
<keyword evidence="4" id="KW-1003">Cell membrane</keyword>
<evidence type="ECO:0000256" key="7">
    <source>
        <dbReference type="ARBA" id="ARBA00022989"/>
    </source>
</evidence>
<evidence type="ECO:0000256" key="10">
    <source>
        <dbReference type="SAM" id="Phobius"/>
    </source>
</evidence>
<dbReference type="PANTHER" id="PTHR32507:SF7">
    <property type="entry name" value="K(+)_H(+) ANTIPORTER NHAP2"/>
    <property type="match status" value="1"/>
</dbReference>
<dbReference type="Proteomes" id="UP001168528">
    <property type="component" value="Unassembled WGS sequence"/>
</dbReference>
<keyword evidence="7 10" id="KW-1133">Transmembrane helix</keyword>
<proteinExistence type="predicted"/>
<feature type="transmembrane region" description="Helical" evidence="10">
    <location>
        <begin position="89"/>
        <end position="110"/>
    </location>
</feature>
<dbReference type="PANTHER" id="PTHR32507">
    <property type="entry name" value="NA(+)/H(+) ANTIPORTER 1"/>
    <property type="match status" value="1"/>
</dbReference>
<feature type="transmembrane region" description="Helical" evidence="10">
    <location>
        <begin position="299"/>
        <end position="326"/>
    </location>
</feature>
<comment type="caution">
    <text evidence="12">The sequence shown here is derived from an EMBL/GenBank/DDBJ whole genome shotgun (WGS) entry which is preliminary data.</text>
</comment>
<protein>
    <submittedName>
        <fullName evidence="12">Potassium/proton antiporter</fullName>
    </submittedName>
</protein>
<feature type="transmembrane region" description="Helical" evidence="10">
    <location>
        <begin position="60"/>
        <end position="77"/>
    </location>
</feature>
<evidence type="ECO:0000313" key="12">
    <source>
        <dbReference type="EMBL" id="MDO1448090.1"/>
    </source>
</evidence>
<feature type="transmembrane region" description="Helical" evidence="10">
    <location>
        <begin position="335"/>
        <end position="355"/>
    </location>
</feature>
<dbReference type="InterPro" id="IPR038770">
    <property type="entry name" value="Na+/solute_symporter_sf"/>
</dbReference>
<dbReference type="Pfam" id="PF02080">
    <property type="entry name" value="TrkA_C"/>
    <property type="match status" value="1"/>
</dbReference>
<dbReference type="RefSeq" id="WP_302038895.1">
    <property type="nucleotide sequence ID" value="NZ_JAUKPO010000010.1"/>
</dbReference>
<dbReference type="InterPro" id="IPR006037">
    <property type="entry name" value="RCK_C"/>
</dbReference>
<dbReference type="SUPFAM" id="SSF116726">
    <property type="entry name" value="TrkA C-terminal domain-like"/>
    <property type="match status" value="1"/>
</dbReference>
<keyword evidence="13" id="KW-1185">Reference proteome</keyword>
<keyword evidence="5" id="KW-0633">Potassium transport</keyword>
<evidence type="ECO:0000256" key="2">
    <source>
        <dbReference type="ARBA" id="ARBA00022448"/>
    </source>
</evidence>
<keyword evidence="6 10" id="KW-0812">Transmembrane</keyword>
<dbReference type="Gene3D" id="1.20.1530.20">
    <property type="match status" value="1"/>
</dbReference>
<reference evidence="12" key="1">
    <citation type="submission" date="2023-07" db="EMBL/GenBank/DDBJ databases">
        <title>The genome sequence of Rhodocytophaga aerolata KACC 12507.</title>
        <authorList>
            <person name="Zhang X."/>
        </authorList>
    </citation>
    <scope>NUCLEOTIDE SEQUENCE</scope>
    <source>
        <strain evidence="12">KACC 12507</strain>
    </source>
</reference>
<evidence type="ECO:0000256" key="5">
    <source>
        <dbReference type="ARBA" id="ARBA00022538"/>
    </source>
</evidence>
<comment type="subcellular location">
    <subcellularLocation>
        <location evidence="1">Cell membrane</location>
        <topology evidence="1">Multi-pass membrane protein</topology>
    </subcellularLocation>
</comment>
<keyword evidence="3" id="KW-0050">Antiport</keyword>
<evidence type="ECO:0000259" key="11">
    <source>
        <dbReference type="PROSITE" id="PS51202"/>
    </source>
</evidence>
<evidence type="ECO:0000256" key="9">
    <source>
        <dbReference type="ARBA" id="ARBA00023136"/>
    </source>
</evidence>
<name>A0ABT8RBK8_9BACT</name>
<keyword evidence="9 10" id="KW-0472">Membrane</keyword>
<dbReference type="InterPro" id="IPR006153">
    <property type="entry name" value="Cation/H_exchanger_TM"/>
</dbReference>
<dbReference type="PROSITE" id="PS51202">
    <property type="entry name" value="RCK_C"/>
    <property type="match status" value="1"/>
</dbReference>
<feature type="domain" description="RCK C-terminal" evidence="11">
    <location>
        <begin position="404"/>
        <end position="486"/>
    </location>
</feature>
<dbReference type="NCBIfam" id="NF003716">
    <property type="entry name" value="PRK05326.1-3"/>
    <property type="match status" value="1"/>
</dbReference>
<feature type="transmembrane region" description="Helical" evidence="10">
    <location>
        <begin position="367"/>
        <end position="390"/>
    </location>
</feature>
<gene>
    <name evidence="12" type="ORF">Q0590_17585</name>
</gene>
<dbReference type="Pfam" id="PF00999">
    <property type="entry name" value="Na_H_Exchanger"/>
    <property type="match status" value="1"/>
</dbReference>
<feature type="transmembrane region" description="Helical" evidence="10">
    <location>
        <begin position="34"/>
        <end position="54"/>
    </location>
</feature>
<keyword evidence="2" id="KW-0813">Transport</keyword>
<feature type="transmembrane region" description="Helical" evidence="10">
    <location>
        <begin position="275"/>
        <end position="293"/>
    </location>
</feature>
<keyword evidence="5" id="KW-0630">Potassium</keyword>
<sequence length="487" mass="52694">MNFTFQEILLGCSILLFIGILASKASGKTGLPVLLLFLSVGMLAGSDGIGGIYFDNYKAAESLGAISLALIIFSGGLDTKWESIKPILWRGISLSTLSVLLTALAVGIFVSLVSDFTLLEGLLLGSIVSSTDAAAVFSILRTKNIGLKRNLRPTLEFESGSNDPMAYFLTVGMTGLLISQDSSIATLIPSFFIQMIVGSVGGFLMGRVSLWIINHIKLENDGLYPVLTLALAVLTFAGTNFLNGNGFLAIYIAGIVMGNNSFIHKKSLIRFYDGIAWLMQILLFITLGLLVFPRQIVPVLGIGLLISMFLIFVARPLSVFLSLVFFRMSVREKVYISWVGLRGAVPIVFATYPLLAGVEKADVMFHIVFLIVLTSVILQGTTLGIVANWLHLSVPEKLRKKSALELELADNEKNALTEVQIPSHSKAVGKTIVGLNFPKTSLIVMIKRGGSYITPNGATEIKQGDTMLIMSADEQEIDKVHQVLDIA</sequence>
<keyword evidence="8" id="KW-0406">Ion transport</keyword>
<feature type="transmembrane region" description="Helical" evidence="10">
    <location>
        <begin position="6"/>
        <end position="22"/>
    </location>
</feature>
<accession>A0ABT8RBK8</accession>
<evidence type="ECO:0000256" key="4">
    <source>
        <dbReference type="ARBA" id="ARBA00022475"/>
    </source>
</evidence>
<organism evidence="12 13">
    <name type="scientific">Rhodocytophaga aerolata</name>
    <dbReference type="NCBI Taxonomy" id="455078"/>
    <lineage>
        <taxon>Bacteria</taxon>
        <taxon>Pseudomonadati</taxon>
        <taxon>Bacteroidota</taxon>
        <taxon>Cytophagia</taxon>
        <taxon>Cytophagales</taxon>
        <taxon>Rhodocytophagaceae</taxon>
        <taxon>Rhodocytophaga</taxon>
    </lineage>
</organism>
<evidence type="ECO:0000313" key="13">
    <source>
        <dbReference type="Proteomes" id="UP001168528"/>
    </source>
</evidence>
<feature type="transmembrane region" description="Helical" evidence="10">
    <location>
        <begin position="122"/>
        <end position="140"/>
    </location>
</feature>